<dbReference type="Proteomes" id="UP000614272">
    <property type="component" value="Unassembled WGS sequence"/>
</dbReference>
<dbReference type="InterPro" id="IPR025652">
    <property type="entry name" value="TesB_C"/>
</dbReference>
<evidence type="ECO:0000256" key="1">
    <source>
        <dbReference type="ARBA" id="ARBA00006538"/>
    </source>
</evidence>
<evidence type="ECO:0000259" key="4">
    <source>
        <dbReference type="Pfam" id="PF13622"/>
    </source>
</evidence>
<proteinExistence type="inferred from homology"/>
<protein>
    <submittedName>
        <fullName evidence="5">Acyl-CoA thioesterase II</fullName>
    </submittedName>
</protein>
<dbReference type="InterPro" id="IPR042171">
    <property type="entry name" value="Acyl-CoA_hotdog"/>
</dbReference>
<keyword evidence="6" id="KW-1185">Reference proteome</keyword>
<feature type="domain" description="Acyl-CoA thioesterase-like N-terminal HotDog" evidence="4">
    <location>
        <begin position="26"/>
        <end position="108"/>
    </location>
</feature>
<dbReference type="PANTHER" id="PTHR11066">
    <property type="entry name" value="ACYL-COA THIOESTERASE"/>
    <property type="match status" value="1"/>
</dbReference>
<feature type="domain" description="Acyl-CoA thioesterase 2 C-terminal" evidence="3">
    <location>
        <begin position="154"/>
        <end position="281"/>
    </location>
</feature>
<gene>
    <name evidence="5" type="primary">tesB</name>
    <name evidence="5" type="ORF">GCM10011357_05190</name>
</gene>
<keyword evidence="2" id="KW-0378">Hydrolase</keyword>
<dbReference type="Gene3D" id="2.40.160.210">
    <property type="entry name" value="Acyl-CoA thioesterase, double hotdog domain"/>
    <property type="match status" value="1"/>
</dbReference>
<evidence type="ECO:0000313" key="6">
    <source>
        <dbReference type="Proteomes" id="UP000614272"/>
    </source>
</evidence>
<dbReference type="CDD" id="cd03444">
    <property type="entry name" value="Thioesterase_II_repeat1"/>
    <property type="match status" value="1"/>
</dbReference>
<reference evidence="6" key="1">
    <citation type="journal article" date="2019" name="Int. J. Syst. Evol. Microbiol.">
        <title>The Global Catalogue of Microorganisms (GCM) 10K type strain sequencing project: providing services to taxonomists for standard genome sequencing and annotation.</title>
        <authorList>
            <consortium name="The Broad Institute Genomics Platform"/>
            <consortium name="The Broad Institute Genome Sequencing Center for Infectious Disease"/>
            <person name="Wu L."/>
            <person name="Ma J."/>
        </authorList>
    </citation>
    <scope>NUCLEOTIDE SEQUENCE [LARGE SCALE GENOMIC DNA]</scope>
    <source>
        <strain evidence="6">CGMCC 1.12923</strain>
    </source>
</reference>
<dbReference type="PANTHER" id="PTHR11066:SF34">
    <property type="entry name" value="ACYL-COENZYME A THIOESTERASE 8"/>
    <property type="match status" value="1"/>
</dbReference>
<organism evidence="5 6">
    <name type="scientific">Lacimicrobium alkaliphilum</name>
    <dbReference type="NCBI Taxonomy" id="1526571"/>
    <lineage>
        <taxon>Bacteria</taxon>
        <taxon>Pseudomonadati</taxon>
        <taxon>Pseudomonadota</taxon>
        <taxon>Gammaproteobacteria</taxon>
        <taxon>Alteromonadales</taxon>
        <taxon>Alteromonadaceae</taxon>
        <taxon>Lacimicrobium</taxon>
    </lineage>
</organism>
<sequence length="288" mass="33093">MKNSVQLSELLTLERLEKGLYRGLSWDLGFRALFGGQVMGQALAAAQQTVDPDRIAHSMHCYFLLPGDANKPVVYDVEFIRDGRSFCTRRVKAIQNGRTIFYMTVSFQVEEQGLTHQHADMPDVPDPDSLEPDIRFYENVLDKLPENMVEKLAYHRPVDMRTVQAINPMKPTVAPPTRNVWMKSVEKLGDDLNIHQTTLTYASDYYFLVTALQPHGMSIMHPNIRMATIDHAMWFHRPFRFDDWLLYCMESPFSGGSRGFARGQIFNRKGELVASTMQEGLMRKVEKQ</sequence>
<dbReference type="Pfam" id="PF13622">
    <property type="entry name" value="4HBT_3"/>
    <property type="match status" value="1"/>
</dbReference>
<dbReference type="NCBIfam" id="TIGR00189">
    <property type="entry name" value="tesB"/>
    <property type="match status" value="1"/>
</dbReference>
<name>A0ABQ1R2E0_9ALTE</name>
<dbReference type="CDD" id="cd03445">
    <property type="entry name" value="Thioesterase_II_repeat2"/>
    <property type="match status" value="1"/>
</dbReference>
<evidence type="ECO:0000256" key="2">
    <source>
        <dbReference type="ARBA" id="ARBA00022801"/>
    </source>
</evidence>
<accession>A0ABQ1R2E0</accession>
<dbReference type="InterPro" id="IPR003703">
    <property type="entry name" value="Acyl_CoA_thio"/>
</dbReference>
<dbReference type="SUPFAM" id="SSF54637">
    <property type="entry name" value="Thioesterase/thiol ester dehydrase-isomerase"/>
    <property type="match status" value="2"/>
</dbReference>
<dbReference type="InterPro" id="IPR049449">
    <property type="entry name" value="TesB_ACOT8-like_N"/>
</dbReference>
<dbReference type="InterPro" id="IPR029069">
    <property type="entry name" value="HotDog_dom_sf"/>
</dbReference>
<dbReference type="RefSeq" id="WP_099033274.1">
    <property type="nucleotide sequence ID" value="NZ_BMGJ01000002.1"/>
</dbReference>
<dbReference type="EMBL" id="BMGJ01000002">
    <property type="protein sequence ID" value="GGD52250.1"/>
    <property type="molecule type" value="Genomic_DNA"/>
</dbReference>
<evidence type="ECO:0000313" key="5">
    <source>
        <dbReference type="EMBL" id="GGD52250.1"/>
    </source>
</evidence>
<dbReference type="Pfam" id="PF02551">
    <property type="entry name" value="Acyl_CoA_thio"/>
    <property type="match status" value="1"/>
</dbReference>
<evidence type="ECO:0000259" key="3">
    <source>
        <dbReference type="Pfam" id="PF02551"/>
    </source>
</evidence>
<comment type="caution">
    <text evidence="5">The sequence shown here is derived from an EMBL/GenBank/DDBJ whole genome shotgun (WGS) entry which is preliminary data.</text>
</comment>
<comment type="similarity">
    <text evidence="1">Belongs to the C/M/P thioester hydrolase family.</text>
</comment>